<dbReference type="EMBL" id="RBPS01000301">
    <property type="protein sequence ID" value="RMO32486.1"/>
    <property type="molecule type" value="Genomic_DNA"/>
</dbReference>
<evidence type="ECO:0000313" key="9">
    <source>
        <dbReference type="Proteomes" id="UP000280599"/>
    </source>
</evidence>
<sequence>MRLRGCVGNAKLLSSIFREVYMFEPVVTTVVLLFFSVLAFFTFYAPVSTAVLLIRKKNPLDRVSRLSYGASMLLSFPASGFALIVNVVPNSRYSDYTNLFLSISAYFFVQAVTMAVLMSKTRVH</sequence>
<reference evidence="6 7" key="1">
    <citation type="submission" date="2018-08" db="EMBL/GenBank/DDBJ databases">
        <title>Recombination of ecologically and evolutionarily significant loci maintains genetic cohesion in the Pseudomonas syringae species complex.</title>
        <authorList>
            <person name="Dillon M."/>
            <person name="Thakur S."/>
            <person name="Almeida R.N.D."/>
            <person name="Weir B.S."/>
            <person name="Guttman D.S."/>
        </authorList>
    </citation>
    <scope>NUCLEOTIDE SEQUENCE [LARGE SCALE GENOMIC DNA]</scope>
    <source>
        <strain evidence="5 6">ICMP 4182</strain>
        <strain evidence="2 8">ICMP 4324</strain>
        <strain evidence="3 7">ICMP 6372</strain>
        <strain evidence="4 9">ICMP 867</strain>
    </source>
</reference>
<organism evidence="4 9">
    <name type="scientific">Pseudomonas savastanoi pv. glycinea</name>
    <name type="common">Pseudomonas syringae pv. glycinea</name>
    <dbReference type="NCBI Taxonomy" id="318"/>
    <lineage>
        <taxon>Bacteria</taxon>
        <taxon>Pseudomonadati</taxon>
        <taxon>Pseudomonadota</taxon>
        <taxon>Gammaproteobacteria</taxon>
        <taxon>Pseudomonadales</taxon>
        <taxon>Pseudomonadaceae</taxon>
        <taxon>Pseudomonas</taxon>
    </lineage>
</organism>
<feature type="transmembrane region" description="Helical" evidence="1">
    <location>
        <begin position="99"/>
        <end position="118"/>
    </location>
</feature>
<dbReference type="Proteomes" id="UP000280599">
    <property type="component" value="Unassembled WGS sequence"/>
</dbReference>
<evidence type="ECO:0000313" key="8">
    <source>
        <dbReference type="Proteomes" id="UP000276829"/>
    </source>
</evidence>
<feature type="transmembrane region" description="Helical" evidence="1">
    <location>
        <begin position="30"/>
        <end position="54"/>
    </location>
</feature>
<dbReference type="EMBL" id="RBON01000238">
    <property type="protein sequence ID" value="RMM65641.1"/>
    <property type="molecule type" value="Genomic_DNA"/>
</dbReference>
<evidence type="ECO:0000313" key="2">
    <source>
        <dbReference type="EMBL" id="RMM65641.1"/>
    </source>
</evidence>
<evidence type="ECO:0000313" key="6">
    <source>
        <dbReference type="Proteomes" id="UP000272471"/>
    </source>
</evidence>
<proteinExistence type="predicted"/>
<dbReference type="Proteomes" id="UP000272471">
    <property type="component" value="Unassembled WGS sequence"/>
</dbReference>
<gene>
    <name evidence="5" type="ORF">ALQ11_101345</name>
    <name evidence="4" type="ORF">ALQ41_101459</name>
    <name evidence="3" type="ORF">ALQ42_101339</name>
    <name evidence="2" type="ORF">ALQ73_101164</name>
</gene>
<dbReference type="AlphaFoldDB" id="A0A0P9RKQ5"/>
<evidence type="ECO:0000313" key="4">
    <source>
        <dbReference type="EMBL" id="RMO51873.1"/>
    </source>
</evidence>
<evidence type="ECO:0000313" key="7">
    <source>
        <dbReference type="Proteomes" id="UP000273536"/>
    </source>
</evidence>
<accession>A0A0P9RKQ5</accession>
<dbReference type="Proteomes" id="UP000276829">
    <property type="component" value="Unassembled WGS sequence"/>
</dbReference>
<keyword evidence="1" id="KW-0812">Transmembrane</keyword>
<comment type="caution">
    <text evidence="4">The sequence shown here is derived from an EMBL/GenBank/DDBJ whole genome shotgun (WGS) entry which is preliminary data.</text>
</comment>
<keyword evidence="1" id="KW-0472">Membrane</keyword>
<feature type="transmembrane region" description="Helical" evidence="1">
    <location>
        <begin position="66"/>
        <end position="87"/>
    </location>
</feature>
<keyword evidence="1" id="KW-1133">Transmembrane helix</keyword>
<dbReference type="Proteomes" id="UP000273536">
    <property type="component" value="Unassembled WGS sequence"/>
</dbReference>
<evidence type="ECO:0000313" key="3">
    <source>
        <dbReference type="EMBL" id="RMO32486.1"/>
    </source>
</evidence>
<dbReference type="EMBL" id="RBPT01000063">
    <property type="protein sequence ID" value="RMO51873.1"/>
    <property type="molecule type" value="Genomic_DNA"/>
</dbReference>
<name>A0A0P9RKQ5_PSESG</name>
<protein>
    <submittedName>
        <fullName evidence="4">Uncharacterized protein</fullName>
    </submittedName>
</protein>
<evidence type="ECO:0000256" key="1">
    <source>
        <dbReference type="SAM" id="Phobius"/>
    </source>
</evidence>
<evidence type="ECO:0000313" key="5">
    <source>
        <dbReference type="EMBL" id="RMQ05691.1"/>
    </source>
</evidence>
<dbReference type="EMBL" id="RBQX01000377">
    <property type="protein sequence ID" value="RMQ05691.1"/>
    <property type="molecule type" value="Genomic_DNA"/>
</dbReference>